<keyword evidence="3" id="KW-0238">DNA-binding</keyword>
<comment type="subcellular location">
    <subcellularLocation>
        <location evidence="1">Nucleus</location>
    </subcellularLocation>
</comment>
<reference evidence="9" key="1">
    <citation type="journal article" date="2021" name="bioRxiv">
        <title>Whole Genome Assembly and Annotation of Northern Wild Rice, Zizania palustris L., Supports a Whole Genome Duplication in the Zizania Genus.</title>
        <authorList>
            <person name="Haas M."/>
            <person name="Kono T."/>
            <person name="Macchietto M."/>
            <person name="Millas R."/>
            <person name="McGilp L."/>
            <person name="Shao M."/>
            <person name="Duquette J."/>
            <person name="Hirsch C.N."/>
            <person name="Kimball J."/>
        </authorList>
    </citation>
    <scope>NUCLEOTIDE SEQUENCE</scope>
    <source>
        <tissue evidence="9">Fresh leaf tissue</tissue>
    </source>
</reference>
<dbReference type="FunFam" id="3.40.1810.10:FF:000003">
    <property type="entry name" value="MADS-box transcription factor MADS-MC"/>
    <property type="match status" value="1"/>
</dbReference>
<evidence type="ECO:0000256" key="3">
    <source>
        <dbReference type="ARBA" id="ARBA00023125"/>
    </source>
</evidence>
<dbReference type="PROSITE" id="PS50066">
    <property type="entry name" value="MADS_BOX_2"/>
    <property type="match status" value="1"/>
</dbReference>
<dbReference type="Pfam" id="PF01486">
    <property type="entry name" value="K-box"/>
    <property type="match status" value="1"/>
</dbReference>
<dbReference type="PROSITE" id="PS00350">
    <property type="entry name" value="MADS_BOX_1"/>
    <property type="match status" value="1"/>
</dbReference>
<dbReference type="InterPro" id="IPR002100">
    <property type="entry name" value="TF_MADSbox"/>
</dbReference>
<proteinExistence type="predicted"/>
<dbReference type="GO" id="GO:0045944">
    <property type="term" value="P:positive regulation of transcription by RNA polymerase II"/>
    <property type="evidence" value="ECO:0007669"/>
    <property type="project" value="InterPro"/>
</dbReference>
<evidence type="ECO:0000256" key="2">
    <source>
        <dbReference type="ARBA" id="ARBA00023015"/>
    </source>
</evidence>
<evidence type="ECO:0000256" key="5">
    <source>
        <dbReference type="ARBA" id="ARBA00023242"/>
    </source>
</evidence>
<dbReference type="GO" id="GO:0046983">
    <property type="term" value="F:protein dimerization activity"/>
    <property type="evidence" value="ECO:0007669"/>
    <property type="project" value="InterPro"/>
</dbReference>
<dbReference type="InterPro" id="IPR050142">
    <property type="entry name" value="MADS-box/MEF2_TF"/>
</dbReference>
<reference evidence="9" key="2">
    <citation type="submission" date="2021-02" db="EMBL/GenBank/DDBJ databases">
        <authorList>
            <person name="Kimball J.A."/>
            <person name="Haas M.W."/>
            <person name="Macchietto M."/>
            <person name="Kono T."/>
            <person name="Duquette J."/>
            <person name="Shao M."/>
        </authorList>
    </citation>
    <scope>NUCLEOTIDE SEQUENCE</scope>
    <source>
        <tissue evidence="9">Fresh leaf tissue</tissue>
    </source>
</reference>
<dbReference type="SMART" id="SM00432">
    <property type="entry name" value="MADS"/>
    <property type="match status" value="1"/>
</dbReference>
<name>A0A8J5WQW6_ZIZPA</name>
<comment type="caution">
    <text evidence="9">The sequence shown here is derived from an EMBL/GenBank/DDBJ whole genome shotgun (WGS) entry which is preliminary data.</text>
</comment>
<dbReference type="GO" id="GO:0003700">
    <property type="term" value="F:DNA-binding transcription factor activity"/>
    <property type="evidence" value="ECO:0007669"/>
    <property type="project" value="InterPro"/>
</dbReference>
<dbReference type="Proteomes" id="UP000729402">
    <property type="component" value="Unassembled WGS sequence"/>
</dbReference>
<dbReference type="PROSITE" id="PS51297">
    <property type="entry name" value="K_BOX"/>
    <property type="match status" value="1"/>
</dbReference>
<keyword evidence="5" id="KW-0539">Nucleus</keyword>
<dbReference type="AlphaFoldDB" id="A0A8J5WQW6"/>
<dbReference type="InterPro" id="IPR002487">
    <property type="entry name" value="TF_Kbox"/>
</dbReference>
<evidence type="ECO:0000313" key="10">
    <source>
        <dbReference type="Proteomes" id="UP000729402"/>
    </source>
</evidence>
<keyword evidence="10" id="KW-1185">Reference proteome</keyword>
<evidence type="ECO:0000256" key="1">
    <source>
        <dbReference type="ARBA" id="ARBA00004123"/>
    </source>
</evidence>
<feature type="domain" description="K-box" evidence="8">
    <location>
        <begin position="234"/>
        <end position="324"/>
    </location>
</feature>
<gene>
    <name evidence="9" type="ORF">GUJ93_ZPchr0012g19947</name>
</gene>
<dbReference type="InterPro" id="IPR033896">
    <property type="entry name" value="MEF2-like_N"/>
</dbReference>
<dbReference type="Pfam" id="PF00319">
    <property type="entry name" value="SRF-TF"/>
    <property type="match status" value="1"/>
</dbReference>
<evidence type="ECO:0000259" key="7">
    <source>
        <dbReference type="PROSITE" id="PS50066"/>
    </source>
</evidence>
<dbReference type="GO" id="GO:0005634">
    <property type="term" value="C:nucleus"/>
    <property type="evidence" value="ECO:0007669"/>
    <property type="project" value="UniProtKB-SubCell"/>
</dbReference>
<feature type="region of interest" description="Disordered" evidence="6">
    <location>
        <begin position="117"/>
        <end position="150"/>
    </location>
</feature>
<evidence type="ECO:0000256" key="4">
    <source>
        <dbReference type="ARBA" id="ARBA00023163"/>
    </source>
</evidence>
<dbReference type="EMBL" id="JAAALK010000080">
    <property type="protein sequence ID" value="KAG8093234.1"/>
    <property type="molecule type" value="Genomic_DNA"/>
</dbReference>
<keyword evidence="4" id="KW-0804">Transcription</keyword>
<dbReference type="CDD" id="cd00265">
    <property type="entry name" value="MADS_MEF2_like"/>
    <property type="match status" value="1"/>
</dbReference>
<evidence type="ECO:0008006" key="11">
    <source>
        <dbReference type="Google" id="ProtNLM"/>
    </source>
</evidence>
<feature type="compositionally biased region" description="Basic and acidic residues" evidence="6">
    <location>
        <begin position="137"/>
        <end position="150"/>
    </location>
</feature>
<evidence type="ECO:0000256" key="6">
    <source>
        <dbReference type="SAM" id="MobiDB-lite"/>
    </source>
</evidence>
<dbReference type="PANTHER" id="PTHR48019">
    <property type="entry name" value="SERUM RESPONSE FACTOR HOMOLOG"/>
    <property type="match status" value="1"/>
</dbReference>
<dbReference type="OrthoDB" id="1898716at2759"/>
<evidence type="ECO:0000259" key="8">
    <source>
        <dbReference type="PROSITE" id="PS51297"/>
    </source>
</evidence>
<feature type="domain" description="MADS-box" evidence="7">
    <location>
        <begin position="146"/>
        <end position="206"/>
    </location>
</feature>
<dbReference type="GO" id="GO:0000977">
    <property type="term" value="F:RNA polymerase II transcription regulatory region sequence-specific DNA binding"/>
    <property type="evidence" value="ECO:0007669"/>
    <property type="project" value="InterPro"/>
</dbReference>
<organism evidence="9 10">
    <name type="scientific">Zizania palustris</name>
    <name type="common">Northern wild rice</name>
    <dbReference type="NCBI Taxonomy" id="103762"/>
    <lineage>
        <taxon>Eukaryota</taxon>
        <taxon>Viridiplantae</taxon>
        <taxon>Streptophyta</taxon>
        <taxon>Embryophyta</taxon>
        <taxon>Tracheophyta</taxon>
        <taxon>Spermatophyta</taxon>
        <taxon>Magnoliopsida</taxon>
        <taxon>Liliopsida</taxon>
        <taxon>Poales</taxon>
        <taxon>Poaceae</taxon>
        <taxon>BOP clade</taxon>
        <taxon>Oryzoideae</taxon>
        <taxon>Oryzeae</taxon>
        <taxon>Zizaniinae</taxon>
        <taxon>Zizania</taxon>
    </lineage>
</organism>
<protein>
    <recommendedName>
        <fullName evidence="11">MADS-box protein</fullName>
    </recommendedName>
</protein>
<evidence type="ECO:0000313" key="9">
    <source>
        <dbReference type="EMBL" id="KAG8093234.1"/>
    </source>
</evidence>
<sequence>MKKRRQSSVLLRNGREARKNLAVPLTHRGQLAVPPRRGRQPVAAPPYPAYRGGARCHTATARRLPVRRRRVSRCPRGSQWEVDSAAARVRAPPPATAARPLGPWRLCYKWGARRDQSRKLPETAKAKARQARSAPPTDRRPEEREMGRGKVQLRRIENEVSRQVTFSKRRSGLLKKAHEIAVLCDADVALIVFSGKGKLHDYASPNTSMERILERYDRYLLSEGNVTEEYPQLEGSMSYDHMKLRSRIEAVKKSQRNLLGQQLDSLTLREVQQLEHQIDISLRNIRSRKNILLINSISELRQKERLLMQKNTILEKEKAELDTSLHRSCSQASPTEAAAASVVPNLNICYVVDDGDDYSDEPGSMMAPPVIAASSF</sequence>
<keyword evidence="2" id="KW-0805">Transcription regulation</keyword>
<accession>A0A8J5WQW6</accession>